<reference evidence="1" key="1">
    <citation type="submission" date="2023-11" db="EMBL/GenBank/DDBJ databases">
        <title>Genome assemblies of two species of porcelain crab, Petrolisthes cinctipes and Petrolisthes manimaculis (Anomura: Porcellanidae).</title>
        <authorList>
            <person name="Angst P."/>
        </authorList>
    </citation>
    <scope>NUCLEOTIDE SEQUENCE</scope>
    <source>
        <strain evidence="1">PB745_02</strain>
        <tissue evidence="1">Gill</tissue>
    </source>
</reference>
<accession>A0AAE1ND12</accession>
<protein>
    <submittedName>
        <fullName evidence="1">Uncharacterized protein</fullName>
    </submittedName>
</protein>
<proteinExistence type="predicted"/>
<evidence type="ECO:0000313" key="1">
    <source>
        <dbReference type="EMBL" id="KAK4286904.1"/>
    </source>
</evidence>
<keyword evidence="2" id="KW-1185">Reference proteome</keyword>
<comment type="caution">
    <text evidence="1">The sequence shown here is derived from an EMBL/GenBank/DDBJ whole genome shotgun (WGS) entry which is preliminary data.</text>
</comment>
<evidence type="ECO:0000313" key="2">
    <source>
        <dbReference type="Proteomes" id="UP001292094"/>
    </source>
</evidence>
<dbReference type="EMBL" id="JAWZYT010007234">
    <property type="protein sequence ID" value="KAK4286904.1"/>
    <property type="molecule type" value="Genomic_DNA"/>
</dbReference>
<dbReference type="AlphaFoldDB" id="A0AAE1ND12"/>
<name>A0AAE1ND12_9EUCA</name>
<gene>
    <name evidence="1" type="ORF">Pmani_040007</name>
</gene>
<sequence>MGREEDVETCGGSVDKLFGWFVGGEGDVDLCGGCGGCVVVVEVWMNCLVGLMVVRNGCGMSVEMSLGDTTLQCNEERDDCGDLRCG</sequence>
<organism evidence="1 2">
    <name type="scientific">Petrolisthes manimaculis</name>
    <dbReference type="NCBI Taxonomy" id="1843537"/>
    <lineage>
        <taxon>Eukaryota</taxon>
        <taxon>Metazoa</taxon>
        <taxon>Ecdysozoa</taxon>
        <taxon>Arthropoda</taxon>
        <taxon>Crustacea</taxon>
        <taxon>Multicrustacea</taxon>
        <taxon>Malacostraca</taxon>
        <taxon>Eumalacostraca</taxon>
        <taxon>Eucarida</taxon>
        <taxon>Decapoda</taxon>
        <taxon>Pleocyemata</taxon>
        <taxon>Anomura</taxon>
        <taxon>Galatheoidea</taxon>
        <taxon>Porcellanidae</taxon>
        <taxon>Petrolisthes</taxon>
    </lineage>
</organism>
<dbReference type="Proteomes" id="UP001292094">
    <property type="component" value="Unassembled WGS sequence"/>
</dbReference>